<feature type="region of interest" description="Disordered" evidence="1">
    <location>
        <begin position="1"/>
        <end position="29"/>
    </location>
</feature>
<accession>A0AA88SYX8</accession>
<reference evidence="2" key="1">
    <citation type="submission" date="2023-07" db="EMBL/GenBank/DDBJ databases">
        <title>Chromosome-level Genome Assembly of Striped Snakehead (Channa striata).</title>
        <authorList>
            <person name="Liu H."/>
        </authorList>
    </citation>
    <scope>NUCLEOTIDE SEQUENCE</scope>
    <source>
        <strain evidence="2">Gz</strain>
        <tissue evidence="2">Muscle</tissue>
    </source>
</reference>
<dbReference type="EMBL" id="JAUPFM010000003">
    <property type="protein sequence ID" value="KAK2857138.1"/>
    <property type="molecule type" value="Genomic_DNA"/>
</dbReference>
<feature type="region of interest" description="Disordered" evidence="1">
    <location>
        <begin position="73"/>
        <end position="107"/>
    </location>
</feature>
<comment type="caution">
    <text evidence="2">The sequence shown here is derived from an EMBL/GenBank/DDBJ whole genome shotgun (WGS) entry which is preliminary data.</text>
</comment>
<organism evidence="2 3">
    <name type="scientific">Channa striata</name>
    <name type="common">Snakehead murrel</name>
    <name type="synonym">Ophicephalus striatus</name>
    <dbReference type="NCBI Taxonomy" id="64152"/>
    <lineage>
        <taxon>Eukaryota</taxon>
        <taxon>Metazoa</taxon>
        <taxon>Chordata</taxon>
        <taxon>Craniata</taxon>
        <taxon>Vertebrata</taxon>
        <taxon>Euteleostomi</taxon>
        <taxon>Actinopterygii</taxon>
        <taxon>Neopterygii</taxon>
        <taxon>Teleostei</taxon>
        <taxon>Neoteleostei</taxon>
        <taxon>Acanthomorphata</taxon>
        <taxon>Anabantaria</taxon>
        <taxon>Anabantiformes</taxon>
        <taxon>Channoidei</taxon>
        <taxon>Channidae</taxon>
        <taxon>Channa</taxon>
    </lineage>
</organism>
<evidence type="ECO:0000256" key="1">
    <source>
        <dbReference type="SAM" id="MobiDB-lite"/>
    </source>
</evidence>
<evidence type="ECO:0000313" key="3">
    <source>
        <dbReference type="Proteomes" id="UP001187415"/>
    </source>
</evidence>
<dbReference type="AlphaFoldDB" id="A0AA88SYX8"/>
<evidence type="ECO:0000313" key="2">
    <source>
        <dbReference type="EMBL" id="KAK2857138.1"/>
    </source>
</evidence>
<dbReference type="Proteomes" id="UP001187415">
    <property type="component" value="Unassembled WGS sequence"/>
</dbReference>
<gene>
    <name evidence="2" type="ORF">Q5P01_005873</name>
</gene>
<proteinExistence type="predicted"/>
<keyword evidence="3" id="KW-1185">Reference proteome</keyword>
<name>A0AA88SYX8_CHASR</name>
<protein>
    <submittedName>
        <fullName evidence="2">Uncharacterized protein</fullName>
    </submittedName>
</protein>
<feature type="compositionally biased region" description="Basic and acidic residues" evidence="1">
    <location>
        <begin position="92"/>
        <end position="106"/>
    </location>
</feature>
<sequence length="124" mass="13077">MTANTCTTWNRRRNEDGGSGANPPTSHDAESALSFAFGASVLLLRLLRPWTVAVPRISPCALYPHRCALPSPWAGARSESKVTSSGEGLEEQADKAHDSSRLRHPGDTVSFAGSVLMGCAGPSV</sequence>